<dbReference type="InterPro" id="IPR011990">
    <property type="entry name" value="TPR-like_helical_dom_sf"/>
</dbReference>
<reference evidence="1 2" key="1">
    <citation type="submission" date="2018-11" db="EMBL/GenBank/DDBJ databases">
        <title>Flavobacterium sp. nov., YIM 102600 draft genome.</title>
        <authorList>
            <person name="Li G."/>
            <person name="Jiang Y."/>
        </authorList>
    </citation>
    <scope>NUCLEOTIDE SEQUENCE [LARGE SCALE GENOMIC DNA]</scope>
    <source>
        <strain evidence="1 2">YIM 102600</strain>
    </source>
</reference>
<keyword evidence="2" id="KW-1185">Reference proteome</keyword>
<sequence length="572" mass="63799">MTLKNIKNQKSKVLVFGLALSLLSCNDYLDVDTDRDNPTVAPLNLLLTNIEVNVGNATDFQFYAGDILQVYTHQMVVREEQDQYGTKVDNSLLSNEWNNIYLTLNDIETLIKQGTESGDLVYVGLAQMQKAYLMSVAVDLWGDVPYSQATQLQTIISPAFDDQQEIYASILELIETAKENIASNQGLNKPGVDDLYYSGNTTKWIKFANTFKLKLYNQIRLSSLFNAADFNALVSEGNFFTSNADDFQFTQTRNQSPTDERNKFFLASYNSTQFSTYMSPWFYEILKGVNPNIHNGNPDPRMPYYFFNQLLPGQFPPDQGNTTTGDPNADYWDASTGFYSIRFGSVGPDRDSSAEGSYTYPGIFPAGGRYDDGEGYTNSNGDKIEMDVNGGTGVAPHRILTYDEFLYIQAELIQVGLMTGDAGSKLEEAMTASFAKVDQVVAGNQSSQNIPVLSGTPEVTAFIANIMTEFTPASPTKKLEIIMTQKWVATFGDSFDQYNDYRRTGFPVLANPNGPSPEYQLNNGDGFPLIDSQTVLNNSFQQSLFWPQSELNSNQNAPSQKNPATYTIFWDN</sequence>
<keyword evidence="1" id="KW-0449">Lipoprotein</keyword>
<dbReference type="Gene3D" id="1.25.40.390">
    <property type="match status" value="2"/>
</dbReference>
<dbReference type="Proteomes" id="UP000271937">
    <property type="component" value="Unassembled WGS sequence"/>
</dbReference>
<protein>
    <submittedName>
        <fullName evidence="1">SusD/RagB family nutrient-binding outer membrane lipoprotein</fullName>
    </submittedName>
</protein>
<dbReference type="OrthoDB" id="725917at2"/>
<gene>
    <name evidence="1" type="ORF">EG849_02020</name>
</gene>
<dbReference type="PROSITE" id="PS51257">
    <property type="entry name" value="PROKAR_LIPOPROTEIN"/>
    <property type="match status" value="1"/>
</dbReference>
<dbReference type="RefSeq" id="WP_125011417.1">
    <property type="nucleotide sequence ID" value="NZ_RQVR01000002.1"/>
</dbReference>
<name>A0A3P3WHF4_9FLAO</name>
<dbReference type="SUPFAM" id="SSF48452">
    <property type="entry name" value="TPR-like"/>
    <property type="match status" value="1"/>
</dbReference>
<evidence type="ECO:0000313" key="2">
    <source>
        <dbReference type="Proteomes" id="UP000271937"/>
    </source>
</evidence>
<organism evidence="1 2">
    <name type="scientific">Flavobacterium macacae</name>
    <dbReference type="NCBI Taxonomy" id="2488993"/>
    <lineage>
        <taxon>Bacteria</taxon>
        <taxon>Pseudomonadati</taxon>
        <taxon>Bacteroidota</taxon>
        <taxon>Flavobacteriia</taxon>
        <taxon>Flavobacteriales</taxon>
        <taxon>Flavobacteriaceae</taxon>
        <taxon>Flavobacterium</taxon>
    </lineage>
</organism>
<comment type="caution">
    <text evidence="1">The sequence shown here is derived from an EMBL/GenBank/DDBJ whole genome shotgun (WGS) entry which is preliminary data.</text>
</comment>
<evidence type="ECO:0000313" key="1">
    <source>
        <dbReference type="EMBL" id="RRJ93636.1"/>
    </source>
</evidence>
<accession>A0A3P3WHF4</accession>
<dbReference type="Pfam" id="PF12771">
    <property type="entry name" value="SusD-like_2"/>
    <property type="match status" value="2"/>
</dbReference>
<proteinExistence type="predicted"/>
<dbReference type="AlphaFoldDB" id="A0A3P3WHF4"/>
<dbReference type="InterPro" id="IPR041662">
    <property type="entry name" value="SusD-like_2"/>
</dbReference>
<dbReference type="EMBL" id="RQVR01000002">
    <property type="protein sequence ID" value="RRJ93636.1"/>
    <property type="molecule type" value="Genomic_DNA"/>
</dbReference>